<evidence type="ECO:0000259" key="2">
    <source>
        <dbReference type="Pfam" id="PF17150"/>
    </source>
</evidence>
<evidence type="ECO:0000259" key="1">
    <source>
        <dbReference type="Pfam" id="PF10069"/>
    </source>
</evidence>
<evidence type="ECO:0000313" key="3">
    <source>
        <dbReference type="EMBL" id="CAB4345597.1"/>
    </source>
</evidence>
<dbReference type="AlphaFoldDB" id="A0A6J5ZXP8"/>
<feature type="domain" description="DICT" evidence="1">
    <location>
        <begin position="1"/>
        <end position="95"/>
    </location>
</feature>
<dbReference type="EMBL" id="CAESAN010000094">
    <property type="protein sequence ID" value="CAB4345597.1"/>
    <property type="molecule type" value="Genomic_DNA"/>
</dbReference>
<dbReference type="Pfam" id="PF10069">
    <property type="entry name" value="DICT"/>
    <property type="match status" value="1"/>
</dbReference>
<dbReference type="Pfam" id="PF17150">
    <property type="entry name" value="CHASE6_C"/>
    <property type="match status" value="1"/>
</dbReference>
<sequence length="177" mass="19373">MALSRAIEHEALACAVSPILIGAFQHEGFYRAVEPRYKQIAKQADAAVVFADFERQREPKGGPVEIPISSEDALGNEWAVVVDSPGYCACLLAWEQPGVTEPDEDPDLDRRFEAIWTLDPIATRRASQAAARLVSRCDPKLGAEIDELLIDRPLAFEEPSPALTALTNRVVAYLDAA</sequence>
<gene>
    <name evidence="3" type="ORF">UFOPK3547_01125</name>
</gene>
<reference evidence="3" key="1">
    <citation type="submission" date="2020-05" db="EMBL/GenBank/DDBJ databases">
        <authorList>
            <person name="Chiriac C."/>
            <person name="Salcher M."/>
            <person name="Ghai R."/>
            <person name="Kavagutti S V."/>
        </authorList>
    </citation>
    <scope>NUCLEOTIDE SEQUENCE</scope>
</reference>
<dbReference type="InterPro" id="IPR033415">
    <property type="entry name" value="CHASE6_C"/>
</dbReference>
<protein>
    <submittedName>
        <fullName evidence="3">Unannotated protein</fullName>
    </submittedName>
</protein>
<proteinExistence type="predicted"/>
<feature type="domain" description="C-terminal" evidence="2">
    <location>
        <begin position="107"/>
        <end position="176"/>
    </location>
</feature>
<accession>A0A6J5ZXP8</accession>
<dbReference type="InterPro" id="IPR019278">
    <property type="entry name" value="DICT_dom"/>
</dbReference>
<organism evidence="3">
    <name type="scientific">freshwater metagenome</name>
    <dbReference type="NCBI Taxonomy" id="449393"/>
    <lineage>
        <taxon>unclassified sequences</taxon>
        <taxon>metagenomes</taxon>
        <taxon>ecological metagenomes</taxon>
    </lineage>
</organism>
<name>A0A6J5ZXP8_9ZZZZ</name>